<keyword evidence="1" id="KW-0472">Membrane</keyword>
<evidence type="ECO:0000256" key="1">
    <source>
        <dbReference type="SAM" id="Phobius"/>
    </source>
</evidence>
<reference evidence="2 3" key="1">
    <citation type="journal article" date="2015" name="Nature">
        <title>rRNA introns, odd ribosomes, and small enigmatic genomes across a large radiation of phyla.</title>
        <authorList>
            <person name="Brown C.T."/>
            <person name="Hug L.A."/>
            <person name="Thomas B.C."/>
            <person name="Sharon I."/>
            <person name="Castelle C.J."/>
            <person name="Singh A."/>
            <person name="Wilkins M.J."/>
            <person name="Williams K.H."/>
            <person name="Banfield J.F."/>
        </authorList>
    </citation>
    <scope>NUCLEOTIDE SEQUENCE [LARGE SCALE GENOMIC DNA]</scope>
</reference>
<gene>
    <name evidence="2" type="ORF">UU78_C0076G0007</name>
</gene>
<feature type="transmembrane region" description="Helical" evidence="1">
    <location>
        <begin position="108"/>
        <end position="128"/>
    </location>
</feature>
<evidence type="ECO:0000313" key="3">
    <source>
        <dbReference type="Proteomes" id="UP000034371"/>
    </source>
</evidence>
<feature type="transmembrane region" description="Helical" evidence="1">
    <location>
        <begin position="12"/>
        <end position="30"/>
    </location>
</feature>
<feature type="transmembrane region" description="Helical" evidence="1">
    <location>
        <begin position="85"/>
        <end position="101"/>
    </location>
</feature>
<proteinExistence type="predicted"/>
<feature type="transmembrane region" description="Helical" evidence="1">
    <location>
        <begin position="270"/>
        <end position="289"/>
    </location>
</feature>
<feature type="transmembrane region" description="Helical" evidence="1">
    <location>
        <begin position="208"/>
        <end position="226"/>
    </location>
</feature>
<dbReference type="EMBL" id="LCBY01000076">
    <property type="protein sequence ID" value="KKS19716.1"/>
    <property type="molecule type" value="Genomic_DNA"/>
</dbReference>
<feature type="transmembrane region" description="Helical" evidence="1">
    <location>
        <begin position="181"/>
        <end position="201"/>
    </location>
</feature>
<feature type="transmembrane region" description="Helical" evidence="1">
    <location>
        <begin position="238"/>
        <end position="258"/>
    </location>
</feature>
<keyword evidence="1" id="KW-1133">Transmembrane helix</keyword>
<accession>A0A0G0ZCD4</accession>
<organism evidence="2 3">
    <name type="scientific">Candidatus Roizmanbacteria bacterium GW2011_GWC2_41_7</name>
    <dbReference type="NCBI Taxonomy" id="1618487"/>
    <lineage>
        <taxon>Bacteria</taxon>
        <taxon>Candidatus Roizmaniibacteriota</taxon>
    </lineage>
</organism>
<dbReference type="AlphaFoldDB" id="A0A0G0ZCD4"/>
<keyword evidence="1" id="KW-0812">Transmembrane</keyword>
<dbReference type="Proteomes" id="UP000034371">
    <property type="component" value="Unassembled WGS sequence"/>
</dbReference>
<protein>
    <submittedName>
        <fullName evidence="2">Tetratricopeptide</fullName>
    </submittedName>
</protein>
<feature type="transmembrane region" description="Helical" evidence="1">
    <location>
        <begin position="36"/>
        <end position="56"/>
    </location>
</feature>
<sequence length="486" mass="55914">MKLNYDDYYKFLVSLGILGFIFFSGIIYYLGSNKVLTPFVSFWLTLFIVIFLILIFQTKNVSRFLFFSGSLGIAFGLAVAAKVSAALFAGIICIVYIVIAVKKRNIVYLLASGMTVCLFFYVTLRFAYPYLFTGSNIPHLNPLLLTNWQQLKQFDGVHTGFPPALQWIPTIRGLFLPLHTYLWGLGIPIGTLTTVCLLYLFSQSIRKNIMNIEVIIATLWVCFLFSYQSIQFAKALRYVYPIYPIIAVLIGIFSVLLWEKIRHKKWVISGVYLCSFLILWWAWGFTSIYRMPHTRVQASHWIYSNIPHESRITYEVWDDAVPVSFDTYSSSLYRIVGLPMYDPDSVNKWKTITGILEQSDYIAITSNRLWRSLYALRDRFPVTSRYYELLFSGKLGFTDITTVTSYPCLIPGSFGMVQTKTNLTPPPFSMTTTNNCLLALNDDGAEESFTVYDHPKVILFKKTTVHTKDQLFQFIYGQQKPETILR</sequence>
<name>A0A0G0ZCD4_9BACT</name>
<comment type="caution">
    <text evidence="2">The sequence shown here is derived from an EMBL/GenBank/DDBJ whole genome shotgun (WGS) entry which is preliminary data.</text>
</comment>
<evidence type="ECO:0000313" key="2">
    <source>
        <dbReference type="EMBL" id="KKS19716.1"/>
    </source>
</evidence>